<keyword evidence="2" id="KW-1185">Reference proteome</keyword>
<reference evidence="1" key="2">
    <citation type="submission" date="2023-06" db="EMBL/GenBank/DDBJ databases">
        <authorList>
            <consortium name="Lawrence Berkeley National Laboratory"/>
            <person name="Haridas S."/>
            <person name="Hensen N."/>
            <person name="Bonometti L."/>
            <person name="Westerberg I."/>
            <person name="Brannstrom I.O."/>
            <person name="Guillou S."/>
            <person name="Cros-Aarteil S."/>
            <person name="Calhoun S."/>
            <person name="Kuo A."/>
            <person name="Mondo S."/>
            <person name="Pangilinan J."/>
            <person name="Riley R."/>
            <person name="Labutti K."/>
            <person name="Andreopoulos B."/>
            <person name="Lipzen A."/>
            <person name="Chen C."/>
            <person name="Yanf M."/>
            <person name="Daum C."/>
            <person name="Ng V."/>
            <person name="Clum A."/>
            <person name="Steindorff A."/>
            <person name="Ohm R."/>
            <person name="Martin F."/>
            <person name="Silar P."/>
            <person name="Natvig D."/>
            <person name="Lalanne C."/>
            <person name="Gautier V."/>
            <person name="Ament-Velasquez S.L."/>
            <person name="Kruys A."/>
            <person name="Hutchinson M.I."/>
            <person name="Powell A.J."/>
            <person name="Barry K."/>
            <person name="Miller A.N."/>
            <person name="Grigoriev I.V."/>
            <person name="Debuchy R."/>
            <person name="Gladieux P."/>
            <person name="Thoren M.H."/>
            <person name="Johannesson H."/>
        </authorList>
    </citation>
    <scope>NUCLEOTIDE SEQUENCE</scope>
    <source>
        <strain evidence="1">CBS 314.62</strain>
    </source>
</reference>
<dbReference type="AlphaFoldDB" id="A0AAE1CEE6"/>
<evidence type="ECO:0000313" key="1">
    <source>
        <dbReference type="EMBL" id="KAK3690360.1"/>
    </source>
</evidence>
<name>A0AAE1CEE6_9PEZI</name>
<dbReference type="Proteomes" id="UP001270362">
    <property type="component" value="Unassembled WGS sequence"/>
</dbReference>
<organism evidence="1 2">
    <name type="scientific">Podospora appendiculata</name>
    <dbReference type="NCBI Taxonomy" id="314037"/>
    <lineage>
        <taxon>Eukaryota</taxon>
        <taxon>Fungi</taxon>
        <taxon>Dikarya</taxon>
        <taxon>Ascomycota</taxon>
        <taxon>Pezizomycotina</taxon>
        <taxon>Sordariomycetes</taxon>
        <taxon>Sordariomycetidae</taxon>
        <taxon>Sordariales</taxon>
        <taxon>Podosporaceae</taxon>
        <taxon>Podospora</taxon>
    </lineage>
</organism>
<proteinExistence type="predicted"/>
<sequence>MIFTLSSPVTLSLGIRMVNSVPVVYRATDGKIRRSSKTAFVVMLSVPVQPVLSEPGERKRLAGLAHLVNLAKVALSIWLGGLNVVYPSLQFRRSIKRQVPRPPWAGDDLCPWDGRKFRYLGQNESWILNSMGDATTDYLESSNAPLHFRNS</sequence>
<comment type="caution">
    <text evidence="1">The sequence shown here is derived from an EMBL/GenBank/DDBJ whole genome shotgun (WGS) entry which is preliminary data.</text>
</comment>
<reference evidence="1" key="1">
    <citation type="journal article" date="2023" name="Mol. Phylogenet. Evol.">
        <title>Genome-scale phylogeny and comparative genomics of the fungal order Sordariales.</title>
        <authorList>
            <person name="Hensen N."/>
            <person name="Bonometti L."/>
            <person name="Westerberg I."/>
            <person name="Brannstrom I.O."/>
            <person name="Guillou S."/>
            <person name="Cros-Aarteil S."/>
            <person name="Calhoun S."/>
            <person name="Haridas S."/>
            <person name="Kuo A."/>
            <person name="Mondo S."/>
            <person name="Pangilinan J."/>
            <person name="Riley R."/>
            <person name="LaButti K."/>
            <person name="Andreopoulos B."/>
            <person name="Lipzen A."/>
            <person name="Chen C."/>
            <person name="Yan M."/>
            <person name="Daum C."/>
            <person name="Ng V."/>
            <person name="Clum A."/>
            <person name="Steindorff A."/>
            <person name="Ohm R.A."/>
            <person name="Martin F."/>
            <person name="Silar P."/>
            <person name="Natvig D.O."/>
            <person name="Lalanne C."/>
            <person name="Gautier V."/>
            <person name="Ament-Velasquez S.L."/>
            <person name="Kruys A."/>
            <person name="Hutchinson M.I."/>
            <person name="Powell A.J."/>
            <person name="Barry K."/>
            <person name="Miller A.N."/>
            <person name="Grigoriev I.V."/>
            <person name="Debuchy R."/>
            <person name="Gladieux P."/>
            <person name="Hiltunen Thoren M."/>
            <person name="Johannesson H."/>
        </authorList>
    </citation>
    <scope>NUCLEOTIDE SEQUENCE</scope>
    <source>
        <strain evidence="1">CBS 314.62</strain>
    </source>
</reference>
<protein>
    <submittedName>
        <fullName evidence="1">Uncharacterized protein</fullName>
    </submittedName>
</protein>
<dbReference type="EMBL" id="JAULSO010000002">
    <property type="protein sequence ID" value="KAK3690360.1"/>
    <property type="molecule type" value="Genomic_DNA"/>
</dbReference>
<accession>A0AAE1CEE6</accession>
<evidence type="ECO:0000313" key="2">
    <source>
        <dbReference type="Proteomes" id="UP001270362"/>
    </source>
</evidence>
<gene>
    <name evidence="1" type="ORF">B0T22DRAFT_192199</name>
</gene>